<keyword evidence="5 10" id="KW-0949">S-adenosyl-L-methionine</keyword>
<dbReference type="InterPro" id="IPR047785">
    <property type="entry name" value="tRNA_MNMC2"/>
</dbReference>
<keyword evidence="9 10" id="KW-0511">Multifunctional enzyme</keyword>
<comment type="similarity">
    <text evidence="10">In the C-terminal section; belongs to the DAO family.</text>
</comment>
<keyword evidence="4 10" id="KW-0808">Transferase</keyword>
<feature type="region of interest" description="FAD-dependent cmnm(5)s(2)U34 oxidoreductase" evidence="10">
    <location>
        <begin position="274"/>
        <end position="661"/>
    </location>
</feature>
<dbReference type="EC" id="1.5.-.-" evidence="10"/>
<evidence type="ECO:0000256" key="3">
    <source>
        <dbReference type="ARBA" id="ARBA00022630"/>
    </source>
</evidence>
<comment type="subcellular location">
    <subcellularLocation>
        <location evidence="10">Cytoplasm</location>
    </subcellularLocation>
</comment>
<dbReference type="InterPro" id="IPR017610">
    <property type="entry name" value="tRNA_S-uridine_synth_MnmC_C"/>
</dbReference>
<keyword evidence="3 10" id="KW-0285">Flavoprotein</keyword>
<dbReference type="Gene3D" id="3.50.50.60">
    <property type="entry name" value="FAD/NAD(P)-binding domain"/>
    <property type="match status" value="1"/>
</dbReference>
<sequence>MHIHTANLAWRDGLPFSSDFDDIYFSFDNALHEVEHVFINGNDLPGRWRALHGESRFIIAETGFGTGLNFLLCWSLWKKYAPATAHLHFISSEKHPLTLEDLKRCHLLWPALKDECLALQRHYPLLTPGFHYLPIEHNVSLMLMLGDAETAFQQLLVSGDARLEERLRTFKVDAWFLDGFAPAKNPDMWSEKLMQAIGLLSAAGTTLATFSAAGHVRRMLEGAGFSVVKKKGYGRKREMITASWSKSVTSCKMRHTPWHMSKPPTLHRKHAIIIGAGLAGCCNAFALSRRGWSVSLIDSHGRAGAGASGNRQAVLYPKLSAFCSPHTNFMLHAFLYASRFYQSLLDQRYLGELKGILQLAHNQKEVKNQASLTGFLNQYPGLGKLVGEAEAGILAGIGIQAGGLYVPNAGWMDSLNVCRYLLELSDIQEVVAADVSEIQYENGFWHAGSSQAEILILTNGFGANRFKETSHLPLKPIRGQLTALSQTPDSAKINIPICAEGHVLPAREGCHFTGATYHLGVADNAIQKEDDLYNLNRLKRMPVNTLWSDHIMGNWCGVRMATPDYLPLVGPVPKEQEFVKQFASLATNAKGWIASPGIYYPGLYICTGFGSRGLTSIPLCAEFLAALLNNEPCHLSRNLIQALSPARFLIRDIIRSRNVKN</sequence>
<evidence type="ECO:0000256" key="2">
    <source>
        <dbReference type="ARBA" id="ARBA00022603"/>
    </source>
</evidence>
<dbReference type="Gene3D" id="3.30.9.10">
    <property type="entry name" value="D-Amino Acid Oxidase, subunit A, domain 2"/>
    <property type="match status" value="1"/>
</dbReference>
<evidence type="ECO:0000259" key="11">
    <source>
        <dbReference type="Pfam" id="PF01266"/>
    </source>
</evidence>
<evidence type="ECO:0000256" key="6">
    <source>
        <dbReference type="ARBA" id="ARBA00022694"/>
    </source>
</evidence>
<feature type="region of interest" description="tRNA (mnm(5)s(2)U34)-methyltransferase" evidence="10">
    <location>
        <begin position="1"/>
        <end position="245"/>
    </location>
</feature>
<comment type="function">
    <text evidence="10">Catalyzes the last two steps in the biosynthesis of 5-methylaminomethyl-2-thiouridine (mnm(5)s(2)U) at the wobble position (U34) in tRNA. Catalyzes the FAD-dependent demodification of cmnm(5)s(2)U34 to nm(5)s(2)U34, followed by the transfer of a methyl group from S-adenosyl-L-methionine to nm(5)s(2)U34, to form mnm(5)s(2)U34.</text>
</comment>
<dbReference type="GO" id="GO:0016645">
    <property type="term" value="F:oxidoreductase activity, acting on the CH-NH group of donors"/>
    <property type="evidence" value="ECO:0007669"/>
    <property type="project" value="InterPro"/>
</dbReference>
<evidence type="ECO:0000313" key="13">
    <source>
        <dbReference type="EMBL" id="KTD21056.1"/>
    </source>
</evidence>
<feature type="domain" description="MnmC-like methyltransferase" evidence="12">
    <location>
        <begin position="113"/>
        <end position="243"/>
    </location>
</feature>
<evidence type="ECO:0000256" key="1">
    <source>
        <dbReference type="ARBA" id="ARBA00022490"/>
    </source>
</evidence>
<dbReference type="GO" id="GO:0050660">
    <property type="term" value="F:flavin adenine dinucleotide binding"/>
    <property type="evidence" value="ECO:0007669"/>
    <property type="project" value="UniProtKB-UniRule"/>
</dbReference>
<dbReference type="PANTHER" id="PTHR13847:SF283">
    <property type="entry name" value="TRNA 5-METHYLAMINOMETHYL-2-THIOURIDINE BIOSYNTHESIS BIFUNCTIONAL PROTEIN MNMC"/>
    <property type="match status" value="1"/>
</dbReference>
<proteinExistence type="inferred from homology"/>
<dbReference type="InterPro" id="IPR036188">
    <property type="entry name" value="FAD/NAD-bd_sf"/>
</dbReference>
<dbReference type="EMBL" id="LNYK01000016">
    <property type="protein sequence ID" value="KTD21056.1"/>
    <property type="molecule type" value="Genomic_DNA"/>
</dbReference>
<comment type="catalytic activity">
    <reaction evidence="10">
        <text>5-aminomethyl-2-thiouridine(34) in tRNA + S-adenosyl-L-methionine = 5-methylaminomethyl-2-thiouridine(34) in tRNA + S-adenosyl-L-homocysteine + H(+)</text>
        <dbReference type="Rhea" id="RHEA:19569"/>
        <dbReference type="Rhea" id="RHEA-COMP:10195"/>
        <dbReference type="Rhea" id="RHEA-COMP:10197"/>
        <dbReference type="ChEBI" id="CHEBI:15378"/>
        <dbReference type="ChEBI" id="CHEBI:57856"/>
        <dbReference type="ChEBI" id="CHEBI:59789"/>
        <dbReference type="ChEBI" id="CHEBI:74454"/>
        <dbReference type="ChEBI" id="CHEBI:74455"/>
        <dbReference type="EC" id="2.1.1.61"/>
    </reaction>
</comment>
<feature type="domain" description="FAD dependent oxidoreductase" evidence="11">
    <location>
        <begin position="271"/>
        <end position="627"/>
    </location>
</feature>
<dbReference type="GO" id="GO:0032259">
    <property type="term" value="P:methylation"/>
    <property type="evidence" value="ECO:0007669"/>
    <property type="project" value="UniProtKB-KW"/>
</dbReference>
<evidence type="ECO:0000256" key="7">
    <source>
        <dbReference type="ARBA" id="ARBA00022827"/>
    </source>
</evidence>
<keyword evidence="2 10" id="KW-0489">Methyltransferase</keyword>
<dbReference type="Gene3D" id="3.40.50.150">
    <property type="entry name" value="Vaccinia Virus protein VP39"/>
    <property type="match status" value="1"/>
</dbReference>
<organism evidence="13 14">
    <name type="scientific">Legionella londiniensis</name>
    <dbReference type="NCBI Taxonomy" id="45068"/>
    <lineage>
        <taxon>Bacteria</taxon>
        <taxon>Pseudomonadati</taxon>
        <taxon>Pseudomonadota</taxon>
        <taxon>Gammaproteobacteria</taxon>
        <taxon>Legionellales</taxon>
        <taxon>Legionellaceae</taxon>
        <taxon>Legionella</taxon>
    </lineage>
</organism>
<keyword evidence="6 10" id="KW-0819">tRNA processing</keyword>
<dbReference type="InterPro" id="IPR029063">
    <property type="entry name" value="SAM-dependent_MTases_sf"/>
</dbReference>
<dbReference type="GO" id="GO:0004808">
    <property type="term" value="F:tRNA (5-methylaminomethyl-2-thiouridylate)(34)-methyltransferase activity"/>
    <property type="evidence" value="ECO:0007669"/>
    <property type="project" value="UniProtKB-EC"/>
</dbReference>
<evidence type="ECO:0000256" key="8">
    <source>
        <dbReference type="ARBA" id="ARBA00023002"/>
    </source>
</evidence>
<dbReference type="GO" id="GO:0005737">
    <property type="term" value="C:cytoplasm"/>
    <property type="evidence" value="ECO:0007669"/>
    <property type="project" value="UniProtKB-SubCell"/>
</dbReference>
<evidence type="ECO:0000313" key="14">
    <source>
        <dbReference type="Proteomes" id="UP000054997"/>
    </source>
</evidence>
<keyword evidence="8 10" id="KW-0560">Oxidoreductase</keyword>
<dbReference type="STRING" id="45068.Llon_1154"/>
<protein>
    <recommendedName>
        <fullName evidence="10">tRNA 5-methylaminomethyl-2-thiouridine biosynthesis bifunctional protein MnmC</fullName>
        <shortName evidence="10">tRNA mnm(5)s(2)U biosynthesis bifunctional protein</shortName>
    </recommendedName>
    <domain>
        <recommendedName>
            <fullName evidence="10">tRNA (mnm(5)s(2)U34)-methyltransferase</fullName>
            <ecNumber evidence="10">2.1.1.61</ecNumber>
        </recommendedName>
    </domain>
    <domain>
        <recommendedName>
            <fullName evidence="10">FAD-dependent cmnm(5)s(2)U34 oxidoreductase</fullName>
            <ecNumber evidence="10">1.5.-.-</ecNumber>
        </recommendedName>
    </domain>
</protein>
<keyword evidence="14" id="KW-1185">Reference proteome</keyword>
<comment type="caution">
    <text evidence="13">The sequence shown here is derived from an EMBL/GenBank/DDBJ whole genome shotgun (WGS) entry which is preliminary data.</text>
</comment>
<dbReference type="NCBIfam" id="NF033855">
    <property type="entry name" value="tRNA_MNMC2"/>
    <property type="match status" value="1"/>
</dbReference>
<dbReference type="Pfam" id="PF01266">
    <property type="entry name" value="DAO"/>
    <property type="match status" value="1"/>
</dbReference>
<evidence type="ECO:0000256" key="10">
    <source>
        <dbReference type="HAMAP-Rule" id="MF_01102"/>
    </source>
</evidence>
<dbReference type="HAMAP" id="MF_01102">
    <property type="entry name" value="MnmC"/>
    <property type="match status" value="1"/>
</dbReference>
<dbReference type="InterPro" id="IPR006076">
    <property type="entry name" value="FAD-dep_OxRdtase"/>
</dbReference>
<evidence type="ECO:0000256" key="4">
    <source>
        <dbReference type="ARBA" id="ARBA00022679"/>
    </source>
</evidence>
<accession>A0A0W0VLP5</accession>
<name>A0A0W0VLP5_9GAMM</name>
<comment type="cofactor">
    <cofactor evidence="10">
        <name>FAD</name>
        <dbReference type="ChEBI" id="CHEBI:57692"/>
    </cofactor>
</comment>
<dbReference type="PANTHER" id="PTHR13847">
    <property type="entry name" value="SARCOSINE DEHYDROGENASE-RELATED"/>
    <property type="match status" value="1"/>
</dbReference>
<dbReference type="EC" id="2.1.1.61" evidence="10"/>
<comment type="similarity">
    <text evidence="10">In the N-terminal section; belongs to the methyltransferase superfamily. tRNA (mnm(5)s(2)U34)-methyltransferase family.</text>
</comment>
<dbReference type="GO" id="GO:0002097">
    <property type="term" value="P:tRNA wobble base modification"/>
    <property type="evidence" value="ECO:0007669"/>
    <property type="project" value="UniProtKB-UniRule"/>
</dbReference>
<dbReference type="NCBIfam" id="NF002481">
    <property type="entry name" value="PRK01747.1-2"/>
    <property type="match status" value="1"/>
</dbReference>
<gene>
    <name evidence="10" type="primary">mnmC</name>
    <name evidence="13" type="ORF">Llon_1154</name>
</gene>
<keyword evidence="1 10" id="KW-0963">Cytoplasm</keyword>
<dbReference type="InterPro" id="IPR008471">
    <property type="entry name" value="MnmC-like_methylTransf"/>
</dbReference>
<dbReference type="InterPro" id="IPR023032">
    <property type="entry name" value="tRNA_MAMT_biosynth_bifunc_MnmC"/>
</dbReference>
<dbReference type="SUPFAM" id="SSF51905">
    <property type="entry name" value="FAD/NAD(P)-binding domain"/>
    <property type="match status" value="1"/>
</dbReference>
<dbReference type="AlphaFoldDB" id="A0A0W0VLP5"/>
<dbReference type="Proteomes" id="UP000054997">
    <property type="component" value="Unassembled WGS sequence"/>
</dbReference>
<keyword evidence="7 10" id="KW-0274">FAD</keyword>
<dbReference type="PATRIC" id="fig|45068.5.peg.1243"/>
<dbReference type="Pfam" id="PF05430">
    <property type="entry name" value="Methyltransf_30"/>
    <property type="match status" value="1"/>
</dbReference>
<dbReference type="NCBIfam" id="TIGR03197">
    <property type="entry name" value="MnmC_Cterm"/>
    <property type="match status" value="1"/>
</dbReference>
<evidence type="ECO:0000256" key="5">
    <source>
        <dbReference type="ARBA" id="ARBA00022691"/>
    </source>
</evidence>
<evidence type="ECO:0000259" key="12">
    <source>
        <dbReference type="Pfam" id="PF05430"/>
    </source>
</evidence>
<reference evidence="13 14" key="1">
    <citation type="submission" date="2015-11" db="EMBL/GenBank/DDBJ databases">
        <title>Genomic analysis of 38 Legionella species identifies large and diverse effector repertoires.</title>
        <authorList>
            <person name="Burstein D."/>
            <person name="Amaro F."/>
            <person name="Zusman T."/>
            <person name="Lifshitz Z."/>
            <person name="Cohen O."/>
            <person name="Gilbert J.A."/>
            <person name="Pupko T."/>
            <person name="Shuman H.A."/>
            <person name="Segal G."/>
        </authorList>
    </citation>
    <scope>NUCLEOTIDE SEQUENCE [LARGE SCALE GENOMIC DNA]</scope>
    <source>
        <strain evidence="13 14">ATCC 49505</strain>
    </source>
</reference>
<evidence type="ECO:0000256" key="9">
    <source>
        <dbReference type="ARBA" id="ARBA00023268"/>
    </source>
</evidence>